<dbReference type="RefSeq" id="WP_111199683.1">
    <property type="nucleotide sequence ID" value="NZ_QKVK01000008.1"/>
</dbReference>
<comment type="caution">
    <text evidence="3">The sequence shown here is derived from an EMBL/GenBank/DDBJ whole genome shotgun (WGS) entry which is preliminary data.</text>
</comment>
<dbReference type="PANTHER" id="PTHR30006">
    <property type="entry name" value="THIAMINE-BINDING PERIPLASMIC PROTEIN-RELATED"/>
    <property type="match status" value="1"/>
</dbReference>
<dbReference type="Gene3D" id="3.40.190.10">
    <property type="entry name" value="Periplasmic binding protein-like II"/>
    <property type="match status" value="2"/>
</dbReference>
<dbReference type="EMBL" id="QKVK01000008">
    <property type="protein sequence ID" value="PZF75878.1"/>
    <property type="molecule type" value="Genomic_DNA"/>
</dbReference>
<dbReference type="PANTHER" id="PTHR30006:SF25">
    <property type="entry name" value="PHOSPHOGLYCERATE TRANSPORT REGULATORY PROTEIN PGTC"/>
    <property type="match status" value="1"/>
</dbReference>
<name>A0A2W2B747_9HYPH</name>
<organism evidence="3 4">
    <name type="scientific">Aestuariivirga litoralis</name>
    <dbReference type="NCBI Taxonomy" id="2650924"/>
    <lineage>
        <taxon>Bacteria</taxon>
        <taxon>Pseudomonadati</taxon>
        <taxon>Pseudomonadota</taxon>
        <taxon>Alphaproteobacteria</taxon>
        <taxon>Hyphomicrobiales</taxon>
        <taxon>Aestuariivirgaceae</taxon>
        <taxon>Aestuariivirga</taxon>
    </lineage>
</organism>
<reference evidence="4" key="1">
    <citation type="submission" date="2018-06" db="EMBL/GenBank/DDBJ databases">
        <title>Aestuariibacter litoralis strain KCTC 52945T.</title>
        <authorList>
            <person name="Li X."/>
            <person name="Salam N."/>
            <person name="Li J.-L."/>
            <person name="Chen Y.-M."/>
            <person name="Yang Z.-W."/>
            <person name="Zhang L.-Y."/>
            <person name="Han M.-X."/>
            <person name="Xiao M."/>
            <person name="Li W.-J."/>
        </authorList>
    </citation>
    <scope>NUCLEOTIDE SEQUENCE [LARGE SCALE GENOMIC DNA]</scope>
    <source>
        <strain evidence="4">KCTC 52945</strain>
    </source>
</reference>
<sequence length="352" mass="38699">MRWLVALLFMLAGAPAALAETFEFPSILDNPARLRIEGSGDIEAMGPLIRDFQSLNPQVAITYVDTLTNDLFARLTAACDTGKDLPDLVFSSSVDHMVKLANDGCAGAHDSRETQRLPAHARWRDEVFGFTFEPAVIVYNRNLLPPEDVPHTRDELADLLRRDSARLDGKVGTYDIAQSGIGYLFAFFDAQESSSFGRLIEAFGRARVKLFCCTGELLEEIEQGRILIGYNLLGSYAYARMKAGAPIGIVLPRDYTLVLSRAAFVPAAAPNRAAGEAFLDYLLSLRGQQVVLRQSFFFAQGAPLPDGIDAARAESQTGITRPIPIGPDLLAVSDRQKRQRLLRVWNDSLGLH</sequence>
<dbReference type="Pfam" id="PF13531">
    <property type="entry name" value="SBP_bac_11"/>
    <property type="match status" value="1"/>
</dbReference>
<feature type="chain" id="PRO_5016168239" evidence="2">
    <location>
        <begin position="20"/>
        <end position="352"/>
    </location>
</feature>
<evidence type="ECO:0000313" key="4">
    <source>
        <dbReference type="Proteomes" id="UP000248795"/>
    </source>
</evidence>
<dbReference type="AlphaFoldDB" id="A0A2W2B747"/>
<evidence type="ECO:0000313" key="3">
    <source>
        <dbReference type="EMBL" id="PZF75878.1"/>
    </source>
</evidence>
<gene>
    <name evidence="3" type="ORF">DK847_16795</name>
</gene>
<keyword evidence="4" id="KW-1185">Reference proteome</keyword>
<protein>
    <submittedName>
        <fullName evidence="3">ABC transporter substrate-binding protein</fullName>
    </submittedName>
</protein>
<evidence type="ECO:0000256" key="2">
    <source>
        <dbReference type="SAM" id="SignalP"/>
    </source>
</evidence>
<feature type="signal peptide" evidence="2">
    <location>
        <begin position="1"/>
        <end position="19"/>
    </location>
</feature>
<accession>A0A2W2B747</accession>
<dbReference type="SUPFAM" id="SSF53850">
    <property type="entry name" value="Periplasmic binding protein-like II"/>
    <property type="match status" value="1"/>
</dbReference>
<dbReference type="GO" id="GO:0030288">
    <property type="term" value="C:outer membrane-bounded periplasmic space"/>
    <property type="evidence" value="ECO:0007669"/>
    <property type="project" value="TreeGrafter"/>
</dbReference>
<keyword evidence="1 2" id="KW-0732">Signal</keyword>
<evidence type="ECO:0000256" key="1">
    <source>
        <dbReference type="ARBA" id="ARBA00022729"/>
    </source>
</evidence>
<dbReference type="Proteomes" id="UP000248795">
    <property type="component" value="Unassembled WGS sequence"/>
</dbReference>
<proteinExistence type="predicted"/>